<dbReference type="RefSeq" id="WP_072983486.1">
    <property type="nucleotide sequence ID" value="NZ_FQXT01000004.1"/>
</dbReference>
<name>A0A1M5YY68_9FLAO</name>
<reference evidence="4" key="1">
    <citation type="submission" date="2016-11" db="EMBL/GenBank/DDBJ databases">
        <authorList>
            <person name="Varghese N."/>
            <person name="Submissions S."/>
        </authorList>
    </citation>
    <scope>NUCLEOTIDE SEQUENCE [LARGE SCALE GENOMIC DNA]</scope>
    <source>
        <strain evidence="4">DSM 19859</strain>
    </source>
</reference>
<reference evidence="3" key="2">
    <citation type="submission" date="2016-11" db="EMBL/GenBank/DDBJ databases">
        <authorList>
            <person name="Jaros S."/>
            <person name="Januszkiewicz K."/>
            <person name="Wedrychowicz H."/>
        </authorList>
    </citation>
    <scope>NUCLEOTIDE SEQUENCE [LARGE SCALE GENOMIC DNA]</scope>
    <source>
        <strain evidence="3">DSM 19859</strain>
    </source>
</reference>
<gene>
    <name evidence="2" type="ORF">DSM01_1757</name>
    <name evidence="3" type="ORF">SAMN04487999_2481</name>
</gene>
<evidence type="ECO:0000313" key="2">
    <source>
        <dbReference type="EMBL" id="RXG29655.1"/>
    </source>
</evidence>
<dbReference type="EMBL" id="FQXT01000004">
    <property type="protein sequence ID" value="SHI16880.1"/>
    <property type="molecule type" value="Genomic_DNA"/>
</dbReference>
<proteinExistence type="predicted"/>
<sequence>MNFSTLIIFLLLIKSFSLSAQEKLEIGQHIYKDKLTFISLNANNEFEYLKYYNWSPLTIEEKRKAEKNENPTRGTIGYVSGAKGKGNYELKDGKLILKFSEFKKYMDNKTDFNAETITMVFIISEFIK</sequence>
<dbReference type="Proteomes" id="UP000290037">
    <property type="component" value="Unassembled WGS sequence"/>
</dbReference>
<feature type="chain" id="PRO_5012477549" evidence="1">
    <location>
        <begin position="21"/>
        <end position="128"/>
    </location>
</feature>
<evidence type="ECO:0000313" key="4">
    <source>
        <dbReference type="Proteomes" id="UP000184240"/>
    </source>
</evidence>
<protein>
    <submittedName>
        <fullName evidence="3">Uncharacterized protein</fullName>
    </submittedName>
</protein>
<evidence type="ECO:0000256" key="1">
    <source>
        <dbReference type="SAM" id="SignalP"/>
    </source>
</evidence>
<dbReference type="STRING" id="573501.SAMN04487999_2481"/>
<reference evidence="2 5" key="3">
    <citation type="submission" date="2018-07" db="EMBL/GenBank/DDBJ databases">
        <title>Leeuwenhoekiella genomics.</title>
        <authorList>
            <person name="Tahon G."/>
            <person name="Willems A."/>
        </authorList>
    </citation>
    <scope>NUCLEOTIDE SEQUENCE [LARGE SCALE GENOMIC DNA]</scope>
    <source>
        <strain evidence="2 5">LMG 24856</strain>
    </source>
</reference>
<feature type="signal peptide" evidence="1">
    <location>
        <begin position="1"/>
        <end position="20"/>
    </location>
</feature>
<dbReference type="EMBL" id="QOVN01000003">
    <property type="protein sequence ID" value="RXG29655.1"/>
    <property type="molecule type" value="Genomic_DNA"/>
</dbReference>
<accession>A0A1M5YY68</accession>
<organism evidence="3 4">
    <name type="scientific">Leeuwenhoekiella palythoae</name>
    <dbReference type="NCBI Taxonomy" id="573501"/>
    <lineage>
        <taxon>Bacteria</taxon>
        <taxon>Pseudomonadati</taxon>
        <taxon>Bacteroidota</taxon>
        <taxon>Flavobacteriia</taxon>
        <taxon>Flavobacteriales</taxon>
        <taxon>Flavobacteriaceae</taxon>
        <taxon>Leeuwenhoekiella</taxon>
    </lineage>
</organism>
<evidence type="ECO:0000313" key="3">
    <source>
        <dbReference type="EMBL" id="SHI16880.1"/>
    </source>
</evidence>
<dbReference type="Proteomes" id="UP000184240">
    <property type="component" value="Unassembled WGS sequence"/>
</dbReference>
<keyword evidence="5" id="KW-1185">Reference proteome</keyword>
<dbReference type="AlphaFoldDB" id="A0A1M5YY68"/>
<keyword evidence="1" id="KW-0732">Signal</keyword>
<evidence type="ECO:0000313" key="5">
    <source>
        <dbReference type="Proteomes" id="UP000290037"/>
    </source>
</evidence>
<dbReference type="OrthoDB" id="1448966at2"/>